<sequence>MKLFTTPFALTVLLTAFVLGCGDGTPKKSTDGADAQAIADYEAAVAATEQQNVESGVDKDQ</sequence>
<name>A0A5C5ZYJ1_9BACT</name>
<dbReference type="RefSeq" id="WP_146523255.1">
    <property type="nucleotide sequence ID" value="NZ_CP151726.1"/>
</dbReference>
<protein>
    <submittedName>
        <fullName evidence="1">Uncharacterized protein</fullName>
    </submittedName>
</protein>
<accession>A0A5C5ZYJ1</accession>
<comment type="caution">
    <text evidence="1">The sequence shown here is derived from an EMBL/GenBank/DDBJ whole genome shotgun (WGS) entry which is preliminary data.</text>
</comment>
<dbReference type="EMBL" id="SJPN01000012">
    <property type="protein sequence ID" value="TWT92037.1"/>
    <property type="molecule type" value="Genomic_DNA"/>
</dbReference>
<proteinExistence type="predicted"/>
<dbReference type="PROSITE" id="PS51257">
    <property type="entry name" value="PROKAR_LIPOPROTEIN"/>
    <property type="match status" value="1"/>
</dbReference>
<dbReference type="AlphaFoldDB" id="A0A5C5ZYJ1"/>
<keyword evidence="2" id="KW-1185">Reference proteome</keyword>
<organism evidence="1 2">
    <name type="scientific">Stieleria varia</name>
    <dbReference type="NCBI Taxonomy" id="2528005"/>
    <lineage>
        <taxon>Bacteria</taxon>
        <taxon>Pseudomonadati</taxon>
        <taxon>Planctomycetota</taxon>
        <taxon>Planctomycetia</taxon>
        <taxon>Pirellulales</taxon>
        <taxon>Pirellulaceae</taxon>
        <taxon>Stieleria</taxon>
    </lineage>
</organism>
<gene>
    <name evidence="1" type="ORF">Pla52n_63330</name>
</gene>
<reference evidence="1 2" key="1">
    <citation type="submission" date="2019-02" db="EMBL/GenBank/DDBJ databases">
        <title>Deep-cultivation of Planctomycetes and their phenomic and genomic characterization uncovers novel biology.</title>
        <authorList>
            <person name="Wiegand S."/>
            <person name="Jogler M."/>
            <person name="Boedeker C."/>
            <person name="Pinto D."/>
            <person name="Vollmers J."/>
            <person name="Rivas-Marin E."/>
            <person name="Kohn T."/>
            <person name="Peeters S.H."/>
            <person name="Heuer A."/>
            <person name="Rast P."/>
            <person name="Oberbeckmann S."/>
            <person name="Bunk B."/>
            <person name="Jeske O."/>
            <person name="Meyerdierks A."/>
            <person name="Storesund J.E."/>
            <person name="Kallscheuer N."/>
            <person name="Luecker S."/>
            <person name="Lage O.M."/>
            <person name="Pohl T."/>
            <person name="Merkel B.J."/>
            <person name="Hornburger P."/>
            <person name="Mueller R.-W."/>
            <person name="Bruemmer F."/>
            <person name="Labrenz M."/>
            <person name="Spormann A.M."/>
            <person name="Op Den Camp H."/>
            <person name="Overmann J."/>
            <person name="Amann R."/>
            <person name="Jetten M.S.M."/>
            <person name="Mascher T."/>
            <person name="Medema M.H."/>
            <person name="Devos D.P."/>
            <person name="Kaster A.-K."/>
            <person name="Ovreas L."/>
            <person name="Rohde M."/>
            <person name="Galperin M.Y."/>
            <person name="Jogler C."/>
        </authorList>
    </citation>
    <scope>NUCLEOTIDE SEQUENCE [LARGE SCALE GENOMIC DNA]</scope>
    <source>
        <strain evidence="1 2">Pla52n</strain>
    </source>
</reference>
<evidence type="ECO:0000313" key="2">
    <source>
        <dbReference type="Proteomes" id="UP000320176"/>
    </source>
</evidence>
<dbReference type="Proteomes" id="UP000320176">
    <property type="component" value="Unassembled WGS sequence"/>
</dbReference>
<evidence type="ECO:0000313" key="1">
    <source>
        <dbReference type="EMBL" id="TWT92037.1"/>
    </source>
</evidence>